<keyword evidence="1" id="KW-0677">Repeat</keyword>
<dbReference type="InterPro" id="IPR018247">
    <property type="entry name" value="EF_Hand_1_Ca_BS"/>
</dbReference>
<evidence type="ECO:0000313" key="4">
    <source>
        <dbReference type="EMBL" id="CAD8750292.1"/>
    </source>
</evidence>
<keyword evidence="2" id="KW-0106">Calcium</keyword>
<feature type="domain" description="EF-hand" evidence="3">
    <location>
        <begin position="77"/>
        <end position="112"/>
    </location>
</feature>
<gene>
    <name evidence="4" type="ORF">HAND1043_LOCUS16796</name>
    <name evidence="5" type="ORF">HAND1043_LOCUS16804</name>
</gene>
<dbReference type="CDD" id="cd00051">
    <property type="entry name" value="EFh"/>
    <property type="match status" value="1"/>
</dbReference>
<dbReference type="PROSITE" id="PS00018">
    <property type="entry name" value="EF_HAND_1"/>
    <property type="match status" value="2"/>
</dbReference>
<dbReference type="InterPro" id="IPR011992">
    <property type="entry name" value="EF-hand-dom_pair"/>
</dbReference>
<proteinExistence type="predicted"/>
<evidence type="ECO:0000256" key="2">
    <source>
        <dbReference type="ARBA" id="ARBA00022837"/>
    </source>
</evidence>
<sequence length="144" mass="15948">MAELLEESQMQELSKVFRTFDLQTKGTLDTRELGACFRCFGYVATEADLADLVNEVGGTVDFAQFVHIMQKKMKDCDPIAEMTAAFKAIDADSDGQISKSELKDVFAMLMGFEPTAVEVDELMREADVDGDGRISQLDFVNVLS</sequence>
<dbReference type="PANTHER" id="PTHR45917">
    <property type="entry name" value="CALCIUM-BINDING PROTEIN 1-RELATED"/>
    <property type="match status" value="1"/>
</dbReference>
<feature type="domain" description="EF-hand" evidence="3">
    <location>
        <begin position="114"/>
        <end position="144"/>
    </location>
</feature>
<dbReference type="FunFam" id="1.10.238.10:FF:000178">
    <property type="entry name" value="Calmodulin-2 A"/>
    <property type="match status" value="1"/>
</dbReference>
<dbReference type="SMART" id="SM00054">
    <property type="entry name" value="EFh"/>
    <property type="match status" value="3"/>
</dbReference>
<evidence type="ECO:0000256" key="1">
    <source>
        <dbReference type="ARBA" id="ARBA00022737"/>
    </source>
</evidence>
<protein>
    <recommendedName>
        <fullName evidence="3">EF-hand domain-containing protein</fullName>
    </recommendedName>
</protein>
<feature type="domain" description="EF-hand" evidence="3">
    <location>
        <begin position="8"/>
        <end position="43"/>
    </location>
</feature>
<dbReference type="PROSITE" id="PS50222">
    <property type="entry name" value="EF_HAND_2"/>
    <property type="match status" value="3"/>
</dbReference>
<dbReference type="GO" id="GO:0043226">
    <property type="term" value="C:organelle"/>
    <property type="evidence" value="ECO:0007669"/>
    <property type="project" value="UniProtKB-ARBA"/>
</dbReference>
<dbReference type="GO" id="GO:0005509">
    <property type="term" value="F:calcium ion binding"/>
    <property type="evidence" value="ECO:0007669"/>
    <property type="project" value="InterPro"/>
</dbReference>
<evidence type="ECO:0000259" key="3">
    <source>
        <dbReference type="PROSITE" id="PS50222"/>
    </source>
</evidence>
<dbReference type="GO" id="GO:0005246">
    <property type="term" value="F:calcium channel regulator activity"/>
    <property type="evidence" value="ECO:0007669"/>
    <property type="project" value="TreeGrafter"/>
</dbReference>
<dbReference type="EMBL" id="HBFK01027603">
    <property type="protein sequence ID" value="CAD8750292.1"/>
    <property type="molecule type" value="Transcribed_RNA"/>
</dbReference>
<reference evidence="4" key="1">
    <citation type="submission" date="2021-01" db="EMBL/GenBank/DDBJ databases">
        <authorList>
            <person name="Corre E."/>
            <person name="Pelletier E."/>
            <person name="Niang G."/>
            <person name="Scheremetjew M."/>
            <person name="Finn R."/>
            <person name="Kale V."/>
            <person name="Holt S."/>
            <person name="Cochrane G."/>
            <person name="Meng A."/>
            <person name="Brown T."/>
            <person name="Cohen L."/>
        </authorList>
    </citation>
    <scope>NUCLEOTIDE SEQUENCE</scope>
    <source>
        <strain evidence="4">CCMP441</strain>
    </source>
</reference>
<dbReference type="PANTHER" id="PTHR45917:SF12">
    <property type="entry name" value="CALMODULIN-ALPHA-LIKE"/>
    <property type="match status" value="1"/>
</dbReference>
<dbReference type="GO" id="GO:0005737">
    <property type="term" value="C:cytoplasm"/>
    <property type="evidence" value="ECO:0007669"/>
    <property type="project" value="TreeGrafter"/>
</dbReference>
<dbReference type="Pfam" id="PF13499">
    <property type="entry name" value="EF-hand_7"/>
    <property type="match status" value="1"/>
</dbReference>
<dbReference type="AlphaFoldDB" id="A0A6T8N3M1"/>
<dbReference type="InterPro" id="IPR043582">
    <property type="entry name" value="CaBP1/2/4/5"/>
</dbReference>
<name>A0A6T8N3M1_HEMAN</name>
<dbReference type="EMBL" id="HBFK01027614">
    <property type="protein sequence ID" value="CAD8750300.1"/>
    <property type="molecule type" value="Transcribed_RNA"/>
</dbReference>
<dbReference type="Gene3D" id="1.10.238.10">
    <property type="entry name" value="EF-hand"/>
    <property type="match status" value="2"/>
</dbReference>
<accession>A0A6T8N3M1</accession>
<organism evidence="4">
    <name type="scientific">Hemiselmis andersenii</name>
    <name type="common">Cryptophyte alga</name>
    <dbReference type="NCBI Taxonomy" id="464988"/>
    <lineage>
        <taxon>Eukaryota</taxon>
        <taxon>Cryptophyceae</taxon>
        <taxon>Cryptomonadales</taxon>
        <taxon>Hemiselmidaceae</taxon>
        <taxon>Hemiselmis</taxon>
    </lineage>
</organism>
<dbReference type="SUPFAM" id="SSF47473">
    <property type="entry name" value="EF-hand"/>
    <property type="match status" value="1"/>
</dbReference>
<dbReference type="InterPro" id="IPR002048">
    <property type="entry name" value="EF_hand_dom"/>
</dbReference>
<evidence type="ECO:0000313" key="5">
    <source>
        <dbReference type="EMBL" id="CAD8750300.1"/>
    </source>
</evidence>